<gene>
    <name evidence="15" type="ORF">EV696_10732</name>
</gene>
<dbReference type="FunFam" id="2.40.128.20:FF:000002">
    <property type="entry name" value="Outer membrane lipoprotein Blc"/>
    <property type="match status" value="1"/>
</dbReference>
<evidence type="ECO:0000256" key="10">
    <source>
        <dbReference type="ARBA" id="ARBA00057024"/>
    </source>
</evidence>
<dbReference type="Pfam" id="PF08212">
    <property type="entry name" value="Lipocalin_2"/>
    <property type="match status" value="1"/>
</dbReference>
<keyword evidence="16" id="KW-1185">Reference proteome</keyword>
<dbReference type="AlphaFoldDB" id="A0A4R6UQ30"/>
<keyword evidence="9 12" id="KW-0449">Lipoprotein</keyword>
<evidence type="ECO:0000256" key="11">
    <source>
        <dbReference type="ARBA" id="ARBA00071217"/>
    </source>
</evidence>
<evidence type="ECO:0000256" key="1">
    <source>
        <dbReference type="ARBA" id="ARBA00004459"/>
    </source>
</evidence>
<keyword evidence="5 12" id="KW-0446">Lipid-binding</keyword>
<feature type="domain" description="Lipocalin/cytosolic fatty-acid binding" evidence="14">
    <location>
        <begin position="30"/>
        <end position="171"/>
    </location>
</feature>
<dbReference type="PANTHER" id="PTHR10612:SF34">
    <property type="entry name" value="APOLIPOPROTEIN D"/>
    <property type="match status" value="1"/>
</dbReference>
<reference evidence="15 16" key="1">
    <citation type="submission" date="2019-03" db="EMBL/GenBank/DDBJ databases">
        <title>Genomic Encyclopedia of Type Strains, Phase IV (KMG-IV): sequencing the most valuable type-strain genomes for metagenomic binning, comparative biology and taxonomic classification.</title>
        <authorList>
            <person name="Goeker M."/>
        </authorList>
    </citation>
    <scope>NUCLEOTIDE SEQUENCE [LARGE SCALE GENOMIC DNA]</scope>
    <source>
        <strain evidence="15 16">DSM 103792</strain>
    </source>
</reference>
<keyword evidence="4" id="KW-0732">Signal</keyword>
<name>A0A4R6UQ30_9GAMM</name>
<protein>
    <recommendedName>
        <fullName evidence="11 12">Outer membrane lipoprotein Blc</fullName>
    </recommendedName>
</protein>
<evidence type="ECO:0000256" key="8">
    <source>
        <dbReference type="ARBA" id="ARBA00023237"/>
    </source>
</evidence>
<comment type="subcellular location">
    <subcellularLocation>
        <location evidence="1">Cell outer membrane</location>
        <topology evidence="1">Lipid-anchor</topology>
    </subcellularLocation>
</comment>
<evidence type="ECO:0000259" key="14">
    <source>
        <dbReference type="Pfam" id="PF08212"/>
    </source>
</evidence>
<comment type="caution">
    <text evidence="15">The sequence shown here is derived from an EMBL/GenBank/DDBJ whole genome shotgun (WGS) entry which is preliminary data.</text>
</comment>
<accession>A0A4R6UQ30</accession>
<sequence>MLRLILITLSLLGISACTGLPKNVEPVKPVSVERYVGIWYEIARMDHSFERGLSQVTATYTLRDDGGINVLNRGYNAEKGEWNQAEGKAYFVDDKSVGHLKVSFFGPFYASYVIFGLDRQDYQWSFVTSYNAEYVWLLARTPTVSDELKQRFVQEAKAIGVNTDELIWVEQKPE</sequence>
<organism evidence="15 16">
    <name type="scientific">Permianibacter aggregans</name>
    <dbReference type="NCBI Taxonomy" id="1510150"/>
    <lineage>
        <taxon>Bacteria</taxon>
        <taxon>Pseudomonadati</taxon>
        <taxon>Pseudomonadota</taxon>
        <taxon>Gammaproteobacteria</taxon>
        <taxon>Pseudomonadales</taxon>
        <taxon>Pseudomonadaceae</taxon>
        <taxon>Permianibacter</taxon>
    </lineage>
</organism>
<feature type="lipid moiety-binding region" description="S-diacylglycerol cysteine" evidence="13">
    <location>
        <position position="17"/>
    </location>
</feature>
<evidence type="ECO:0000256" key="13">
    <source>
        <dbReference type="PIRSR" id="PIRSR036893-52"/>
    </source>
</evidence>
<dbReference type="PROSITE" id="PS51257">
    <property type="entry name" value="PROKAR_LIPOPROTEIN"/>
    <property type="match status" value="1"/>
</dbReference>
<dbReference type="PANTHER" id="PTHR10612">
    <property type="entry name" value="APOLIPOPROTEIN D"/>
    <property type="match status" value="1"/>
</dbReference>
<evidence type="ECO:0000256" key="6">
    <source>
        <dbReference type="ARBA" id="ARBA00023136"/>
    </source>
</evidence>
<dbReference type="CDD" id="cd19438">
    <property type="entry name" value="lipocalin_Blc-like"/>
    <property type="match status" value="1"/>
</dbReference>
<dbReference type="PIRSF" id="PIRSF036893">
    <property type="entry name" value="Lipocalin_ApoD"/>
    <property type="match status" value="1"/>
</dbReference>
<dbReference type="OrthoDB" id="9793905at2"/>
<evidence type="ECO:0000256" key="9">
    <source>
        <dbReference type="ARBA" id="ARBA00023288"/>
    </source>
</evidence>
<proteinExistence type="inferred from homology"/>
<evidence type="ECO:0000313" key="16">
    <source>
        <dbReference type="Proteomes" id="UP000295375"/>
    </source>
</evidence>
<evidence type="ECO:0000256" key="7">
    <source>
        <dbReference type="ARBA" id="ARBA00023139"/>
    </source>
</evidence>
<dbReference type="InterPro" id="IPR000566">
    <property type="entry name" value="Lipocln_cytosolic_FA-bd_dom"/>
</dbReference>
<keyword evidence="8 12" id="KW-0998">Cell outer membrane</keyword>
<dbReference type="EMBL" id="SNYM01000007">
    <property type="protein sequence ID" value="TDQ48296.1"/>
    <property type="molecule type" value="Genomic_DNA"/>
</dbReference>
<evidence type="ECO:0000256" key="3">
    <source>
        <dbReference type="ARBA" id="ARBA00011738"/>
    </source>
</evidence>
<dbReference type="GO" id="GO:0008289">
    <property type="term" value="F:lipid binding"/>
    <property type="evidence" value="ECO:0007669"/>
    <property type="project" value="UniProtKB-UniRule"/>
</dbReference>
<dbReference type="SUPFAM" id="SSF50814">
    <property type="entry name" value="Lipocalins"/>
    <property type="match status" value="1"/>
</dbReference>
<dbReference type="InterPro" id="IPR022271">
    <property type="entry name" value="Lipocalin_ApoD"/>
</dbReference>
<keyword evidence="7 13" id="KW-0564">Palmitate</keyword>
<feature type="lipid moiety-binding region" description="N-palmitoyl cysteine" evidence="13">
    <location>
        <position position="17"/>
    </location>
</feature>
<keyword evidence="6 12" id="KW-0472">Membrane</keyword>
<dbReference type="RefSeq" id="WP_133590057.1">
    <property type="nucleotide sequence ID" value="NZ_CP037953.1"/>
</dbReference>
<comment type="function">
    <text evidence="10 12">Involved in the storage or transport of lipids necessary for membrane maintenance under stressful conditions. Displays a binding preference for lysophospholipids.</text>
</comment>
<dbReference type="GO" id="GO:0009279">
    <property type="term" value="C:cell outer membrane"/>
    <property type="evidence" value="ECO:0007669"/>
    <property type="project" value="UniProtKB-SubCell"/>
</dbReference>
<dbReference type="Gene3D" id="2.40.128.20">
    <property type="match status" value="1"/>
</dbReference>
<evidence type="ECO:0000256" key="5">
    <source>
        <dbReference type="ARBA" id="ARBA00023121"/>
    </source>
</evidence>
<evidence type="ECO:0000256" key="2">
    <source>
        <dbReference type="ARBA" id="ARBA00006889"/>
    </source>
</evidence>
<dbReference type="PRINTS" id="PR01171">
    <property type="entry name" value="BCTLIPOCALIN"/>
</dbReference>
<dbReference type="InterPro" id="IPR012674">
    <property type="entry name" value="Calycin"/>
</dbReference>
<comment type="similarity">
    <text evidence="2 12">Belongs to the calycin superfamily. Lipocalin family.</text>
</comment>
<evidence type="ECO:0000256" key="4">
    <source>
        <dbReference type="ARBA" id="ARBA00022729"/>
    </source>
</evidence>
<evidence type="ECO:0000256" key="12">
    <source>
        <dbReference type="PIRNR" id="PIRNR036893"/>
    </source>
</evidence>
<dbReference type="Proteomes" id="UP000295375">
    <property type="component" value="Unassembled WGS sequence"/>
</dbReference>
<dbReference type="InterPro" id="IPR002446">
    <property type="entry name" value="Lipocalin_bac"/>
</dbReference>
<dbReference type="GO" id="GO:0006950">
    <property type="term" value="P:response to stress"/>
    <property type="evidence" value="ECO:0007669"/>
    <property type="project" value="UniProtKB-ARBA"/>
</dbReference>
<comment type="subunit">
    <text evidence="3 12">Homodimer.</text>
</comment>
<evidence type="ECO:0000313" key="15">
    <source>
        <dbReference type="EMBL" id="TDQ48296.1"/>
    </source>
</evidence>
<dbReference type="InterPro" id="IPR047202">
    <property type="entry name" value="Lipocalin_Blc-like_dom"/>
</dbReference>